<dbReference type="InterPro" id="IPR036397">
    <property type="entry name" value="RNaseH_sf"/>
</dbReference>
<evidence type="ECO:0000259" key="9">
    <source>
        <dbReference type="SMART" id="SM00479"/>
    </source>
</evidence>
<evidence type="ECO:0000256" key="3">
    <source>
        <dbReference type="ARBA" id="ARBA00022722"/>
    </source>
</evidence>
<evidence type="ECO:0000256" key="5">
    <source>
        <dbReference type="ARBA" id="ARBA00022839"/>
    </source>
</evidence>
<dbReference type="CDD" id="cd06145">
    <property type="entry name" value="REX1_like"/>
    <property type="match status" value="1"/>
</dbReference>
<dbReference type="InterPro" id="IPR013520">
    <property type="entry name" value="Ribonucl_H"/>
</dbReference>
<evidence type="ECO:0000256" key="7">
    <source>
        <dbReference type="ARBA" id="ARBA00053817"/>
    </source>
</evidence>
<proteinExistence type="inferred from homology"/>
<dbReference type="EMBL" id="JAAMPC010000002">
    <property type="protein sequence ID" value="KAG2327214.1"/>
    <property type="molecule type" value="Genomic_DNA"/>
</dbReference>
<dbReference type="SMART" id="SM00479">
    <property type="entry name" value="EXOIII"/>
    <property type="match status" value="1"/>
</dbReference>
<dbReference type="Gene3D" id="3.30.420.10">
    <property type="entry name" value="Ribonuclease H-like superfamily/Ribonuclease H"/>
    <property type="match status" value="1"/>
</dbReference>
<dbReference type="GO" id="GO:0004527">
    <property type="term" value="F:exonuclease activity"/>
    <property type="evidence" value="ECO:0007669"/>
    <property type="project" value="UniProtKB-KW"/>
</dbReference>
<sequence length="706" mass="79594">MEHKLATAEKKVLVELVKLVQKKGLEGENGGWKDFLNFYDKKFGSSLSDPSRRSNDVLVAFLTSFKKEEDEQLLARVLYRGDNRIQIEKFKQESPDKETPEQRLVRMTITHPRYPVYYAFPSHAEDWFVTRTGKKQSKVMKSTRMLAIDCEMVTCQDGSEAVVRVGAVDRDLKVVLDKFVKPSLPVVDYKTEITGVTAEDLEKATLSVADIQKKLQRFLSKGTILVGHGLHNDLQVLKVDHARVIDTSLVFKYSGANSSRTPSLLNLCKSVLDEELRMEGAAHNCVHDAAAAMKLVLAVVEKGVETSIPQTEQMLELEKTIQEAKKASLYLHKIPHNVPSQELKGVITGDFKVEVKPPKKLGGYYSAEVVFSSQEEANQAFDNVDGDIVKDTMGLSQKMVEFKLSSGSVSRLYVRKNVQDGEVSDAKKRSNTEEIKVSSKRQKKDIDSVETREENVLAVVEKGVETSIPQMLEVEKTIHEAKKASLYLHKIPHNVPSQELRGVITGDFKVEVKPPKKLGGYYSAEVVFSSQEEANQAFDNVDGDIVKDTMGLSQKMVEFKLSSGSVSRLYVRKNVQDGEVSDAKKRSNTDDNNGSSKRQKRENDSDEIREENVNHGSSQGSIGENHLKEIEQLKAKLKAKVEENKELKKKLKAMERGVEENEEPKEELKAIVEENEELKEKLKAKEREVEVQDKMITNLKKNQKRR</sequence>
<evidence type="ECO:0000313" key="10">
    <source>
        <dbReference type="EMBL" id="KAG2327214.1"/>
    </source>
</evidence>
<feature type="region of interest" description="Disordered" evidence="8">
    <location>
        <begin position="577"/>
        <end position="625"/>
    </location>
</feature>
<dbReference type="AlphaFoldDB" id="A0A8X7WCM4"/>
<dbReference type="OrthoDB" id="16516at2759"/>
<evidence type="ECO:0000256" key="8">
    <source>
        <dbReference type="SAM" id="MobiDB-lite"/>
    </source>
</evidence>
<evidence type="ECO:0000256" key="2">
    <source>
        <dbReference type="ARBA" id="ARBA00006357"/>
    </source>
</evidence>
<dbReference type="GO" id="GO:0003676">
    <property type="term" value="F:nucleic acid binding"/>
    <property type="evidence" value="ECO:0007669"/>
    <property type="project" value="InterPro"/>
</dbReference>
<evidence type="ECO:0000256" key="6">
    <source>
        <dbReference type="ARBA" id="ARBA00023242"/>
    </source>
</evidence>
<comment type="subcellular location">
    <subcellularLocation>
        <location evidence="1">Nucleus</location>
    </subcellularLocation>
</comment>
<dbReference type="InterPro" id="IPR047021">
    <property type="entry name" value="REXO1/3/4-like"/>
</dbReference>
<reference evidence="10 11" key="1">
    <citation type="submission" date="2020-02" db="EMBL/GenBank/DDBJ databases">
        <authorList>
            <person name="Ma Q."/>
            <person name="Huang Y."/>
            <person name="Song X."/>
            <person name="Pei D."/>
        </authorList>
    </citation>
    <scope>NUCLEOTIDE SEQUENCE [LARGE SCALE GENOMIC DNA]</scope>
    <source>
        <strain evidence="10">Sxm20200214</strain>
        <tissue evidence="10">Leaf</tissue>
    </source>
</reference>
<gene>
    <name evidence="10" type="ORF">Bca52824_009942</name>
</gene>
<keyword evidence="5" id="KW-0269">Exonuclease</keyword>
<protein>
    <recommendedName>
        <fullName evidence="9">Exonuclease domain-containing protein</fullName>
    </recommendedName>
</protein>
<organism evidence="10 11">
    <name type="scientific">Brassica carinata</name>
    <name type="common">Ethiopian mustard</name>
    <name type="synonym">Abyssinian cabbage</name>
    <dbReference type="NCBI Taxonomy" id="52824"/>
    <lineage>
        <taxon>Eukaryota</taxon>
        <taxon>Viridiplantae</taxon>
        <taxon>Streptophyta</taxon>
        <taxon>Embryophyta</taxon>
        <taxon>Tracheophyta</taxon>
        <taxon>Spermatophyta</taxon>
        <taxon>Magnoliopsida</taxon>
        <taxon>eudicotyledons</taxon>
        <taxon>Gunneridae</taxon>
        <taxon>Pentapetalae</taxon>
        <taxon>rosids</taxon>
        <taxon>malvids</taxon>
        <taxon>Brassicales</taxon>
        <taxon>Brassicaceae</taxon>
        <taxon>Brassiceae</taxon>
        <taxon>Brassica</taxon>
    </lineage>
</organism>
<feature type="domain" description="Exonuclease" evidence="9">
    <location>
        <begin position="144"/>
        <end position="305"/>
    </location>
</feature>
<keyword evidence="11" id="KW-1185">Reference proteome</keyword>
<name>A0A8X7WCM4_BRACI</name>
<comment type="function">
    <text evidence="7">3'-5' exonuclease degrading single-stranded small RNAs.</text>
</comment>
<dbReference type="GO" id="GO:0005634">
    <property type="term" value="C:nucleus"/>
    <property type="evidence" value="ECO:0007669"/>
    <property type="project" value="UniProtKB-SubCell"/>
</dbReference>
<dbReference type="SUPFAM" id="SSF53098">
    <property type="entry name" value="Ribonuclease H-like"/>
    <property type="match status" value="1"/>
</dbReference>
<dbReference type="PANTHER" id="PTHR12801:SF145">
    <property type="entry name" value="SMALL RNA DEGRADING NUCLEASE 1-RELATED"/>
    <property type="match status" value="1"/>
</dbReference>
<comment type="similarity">
    <text evidence="2">Belongs to the REXO1/REXO3 family.</text>
</comment>
<keyword evidence="4" id="KW-0378">Hydrolase</keyword>
<evidence type="ECO:0000256" key="4">
    <source>
        <dbReference type="ARBA" id="ARBA00022801"/>
    </source>
</evidence>
<dbReference type="Pfam" id="PF00929">
    <property type="entry name" value="RNase_T"/>
    <property type="match status" value="1"/>
</dbReference>
<comment type="caution">
    <text evidence="10">The sequence shown here is derived from an EMBL/GenBank/DDBJ whole genome shotgun (WGS) entry which is preliminary data.</text>
</comment>
<accession>A0A8X7WCM4</accession>
<dbReference type="FunFam" id="3.30.420.10:FF:000080">
    <property type="entry name" value="Small RNA degrading nuclease 3"/>
    <property type="match status" value="1"/>
</dbReference>
<dbReference type="InterPro" id="IPR034922">
    <property type="entry name" value="REX1-like_exo"/>
</dbReference>
<keyword evidence="3" id="KW-0540">Nuclease</keyword>
<dbReference type="Proteomes" id="UP000886595">
    <property type="component" value="Unassembled WGS sequence"/>
</dbReference>
<evidence type="ECO:0000313" key="11">
    <source>
        <dbReference type="Proteomes" id="UP000886595"/>
    </source>
</evidence>
<dbReference type="PANTHER" id="PTHR12801">
    <property type="entry name" value="RNA EXONUCLEASE REXO1 / RECO3 FAMILY MEMBER-RELATED"/>
    <property type="match status" value="1"/>
</dbReference>
<evidence type="ECO:0000256" key="1">
    <source>
        <dbReference type="ARBA" id="ARBA00004123"/>
    </source>
</evidence>
<keyword evidence="6" id="KW-0539">Nucleus</keyword>
<dbReference type="InterPro" id="IPR012337">
    <property type="entry name" value="RNaseH-like_sf"/>
</dbReference>